<proteinExistence type="predicted"/>
<keyword evidence="5" id="KW-0547">Nucleotide-binding</keyword>
<evidence type="ECO:0000256" key="4">
    <source>
        <dbReference type="ARBA" id="ARBA00022692"/>
    </source>
</evidence>
<organism evidence="14 15">
    <name type="scientific">Enterovibrio norvegicus</name>
    <dbReference type="NCBI Taxonomy" id="188144"/>
    <lineage>
        <taxon>Bacteria</taxon>
        <taxon>Pseudomonadati</taxon>
        <taxon>Pseudomonadota</taxon>
        <taxon>Gammaproteobacteria</taxon>
        <taxon>Vibrionales</taxon>
        <taxon>Vibrionaceae</taxon>
        <taxon>Enterovibrio</taxon>
    </lineage>
</organism>
<keyword evidence="4 11" id="KW-0812">Transmembrane</keyword>
<dbReference type="Pfam" id="PF00005">
    <property type="entry name" value="ABC_tran"/>
    <property type="match status" value="1"/>
</dbReference>
<keyword evidence="2" id="KW-0813">Transport</keyword>
<keyword evidence="10 11" id="KW-0472">Membrane</keyword>
<evidence type="ECO:0000259" key="13">
    <source>
        <dbReference type="PROSITE" id="PS50929"/>
    </source>
</evidence>
<keyword evidence="15" id="KW-1185">Reference proteome</keyword>
<dbReference type="InterPro" id="IPR011917">
    <property type="entry name" value="ABC_transpr_lipidA"/>
</dbReference>
<evidence type="ECO:0000256" key="2">
    <source>
        <dbReference type="ARBA" id="ARBA00022448"/>
    </source>
</evidence>
<feature type="transmembrane region" description="Helical" evidence="11">
    <location>
        <begin position="144"/>
        <end position="165"/>
    </location>
</feature>
<comment type="subcellular location">
    <subcellularLocation>
        <location evidence="1">Cell membrane</location>
        <topology evidence="1">Multi-pass membrane protein</topology>
    </subcellularLocation>
</comment>
<dbReference type="Gene3D" id="3.40.50.300">
    <property type="entry name" value="P-loop containing nucleotide triphosphate hydrolases"/>
    <property type="match status" value="1"/>
</dbReference>
<evidence type="ECO:0000313" key="14">
    <source>
        <dbReference type="EMBL" id="MEZ8080385.1"/>
    </source>
</evidence>
<reference evidence="14 15" key="1">
    <citation type="submission" date="2024-06" db="EMBL/GenBank/DDBJ databases">
        <authorList>
            <person name="Steensen K."/>
            <person name="Seneca J."/>
            <person name="Bartlau N."/>
            <person name="Yu A.X."/>
            <person name="Polz M.F."/>
        </authorList>
    </citation>
    <scope>NUCLEOTIDE SEQUENCE [LARGE SCALE GENOMIC DNA]</scope>
    <source>
        <strain evidence="14 15">1F260</strain>
    </source>
</reference>
<evidence type="ECO:0000256" key="7">
    <source>
        <dbReference type="ARBA" id="ARBA00022967"/>
    </source>
</evidence>
<name>A0ABV4KY43_9GAMM</name>
<feature type="domain" description="ABC transporter" evidence="12">
    <location>
        <begin position="344"/>
        <end position="580"/>
    </location>
</feature>
<dbReference type="Proteomes" id="UP001569154">
    <property type="component" value="Unassembled WGS sequence"/>
</dbReference>
<dbReference type="InterPro" id="IPR003439">
    <property type="entry name" value="ABC_transporter-like_ATP-bd"/>
</dbReference>
<dbReference type="PROSITE" id="PS00211">
    <property type="entry name" value="ABC_TRANSPORTER_1"/>
    <property type="match status" value="1"/>
</dbReference>
<feature type="transmembrane region" description="Helical" evidence="11">
    <location>
        <begin position="246"/>
        <end position="271"/>
    </location>
</feature>
<comment type="caution">
    <text evidence="14">The sequence shown here is derived from an EMBL/GenBank/DDBJ whole genome shotgun (WGS) entry which is preliminary data.</text>
</comment>
<evidence type="ECO:0000256" key="1">
    <source>
        <dbReference type="ARBA" id="ARBA00004651"/>
    </source>
</evidence>
<feature type="transmembrane region" description="Helical" evidence="11">
    <location>
        <begin position="21"/>
        <end position="40"/>
    </location>
</feature>
<dbReference type="RefSeq" id="WP_017009083.1">
    <property type="nucleotide sequence ID" value="NZ_AJYF02000365.1"/>
</dbReference>
<gene>
    <name evidence="14" type="primary">msbA</name>
    <name evidence="14" type="ORF">ACED35_04625</name>
</gene>
<evidence type="ECO:0000256" key="9">
    <source>
        <dbReference type="ARBA" id="ARBA00023055"/>
    </source>
</evidence>
<evidence type="ECO:0000256" key="10">
    <source>
        <dbReference type="ARBA" id="ARBA00023136"/>
    </source>
</evidence>
<dbReference type="SMART" id="SM00382">
    <property type="entry name" value="AAA"/>
    <property type="match status" value="1"/>
</dbReference>
<keyword evidence="6 14" id="KW-0067">ATP-binding</keyword>
<dbReference type="PROSITE" id="PS50893">
    <property type="entry name" value="ABC_TRANSPORTER_2"/>
    <property type="match status" value="1"/>
</dbReference>
<dbReference type="SUPFAM" id="SSF52540">
    <property type="entry name" value="P-loop containing nucleoside triphosphate hydrolases"/>
    <property type="match status" value="1"/>
</dbReference>
<evidence type="ECO:0000259" key="12">
    <source>
        <dbReference type="PROSITE" id="PS50893"/>
    </source>
</evidence>
<keyword evidence="3" id="KW-1003">Cell membrane</keyword>
<evidence type="ECO:0000256" key="3">
    <source>
        <dbReference type="ARBA" id="ARBA00022475"/>
    </source>
</evidence>
<dbReference type="InterPro" id="IPR036640">
    <property type="entry name" value="ABC1_TM_sf"/>
</dbReference>
<dbReference type="CDD" id="cd18552">
    <property type="entry name" value="ABC_6TM_MsbA_like"/>
    <property type="match status" value="1"/>
</dbReference>
<dbReference type="PANTHER" id="PTHR43394">
    <property type="entry name" value="ATP-DEPENDENT PERMEASE MDL1, MITOCHONDRIAL"/>
    <property type="match status" value="1"/>
</dbReference>
<keyword evidence="7" id="KW-1278">Translocase</keyword>
<feature type="domain" description="ABC transmembrane type-1" evidence="13">
    <location>
        <begin position="28"/>
        <end position="312"/>
    </location>
</feature>
<evidence type="ECO:0000313" key="15">
    <source>
        <dbReference type="Proteomes" id="UP001569154"/>
    </source>
</evidence>
<evidence type="ECO:0000256" key="6">
    <source>
        <dbReference type="ARBA" id="ARBA00022840"/>
    </source>
</evidence>
<dbReference type="EMBL" id="JBGONM010000007">
    <property type="protein sequence ID" value="MEZ8080385.1"/>
    <property type="molecule type" value="Genomic_DNA"/>
</dbReference>
<dbReference type="InterPro" id="IPR027417">
    <property type="entry name" value="P-loop_NTPase"/>
</dbReference>
<dbReference type="GO" id="GO:0005524">
    <property type="term" value="F:ATP binding"/>
    <property type="evidence" value="ECO:0007669"/>
    <property type="project" value="UniProtKB-KW"/>
</dbReference>
<evidence type="ECO:0000256" key="11">
    <source>
        <dbReference type="SAM" id="Phobius"/>
    </source>
</evidence>
<dbReference type="SUPFAM" id="SSF90123">
    <property type="entry name" value="ABC transporter transmembrane region"/>
    <property type="match status" value="1"/>
</dbReference>
<accession>A0ABV4KY43</accession>
<dbReference type="Pfam" id="PF00664">
    <property type="entry name" value="ABC_membrane"/>
    <property type="match status" value="1"/>
</dbReference>
<keyword evidence="9" id="KW-0445">Lipid transport</keyword>
<protein>
    <submittedName>
        <fullName evidence="14">Lipid A ABC transporter ATP-binding protein/permease MsbA</fullName>
    </submittedName>
</protein>
<evidence type="ECO:0000256" key="5">
    <source>
        <dbReference type="ARBA" id="ARBA00022741"/>
    </source>
</evidence>
<keyword evidence="8 11" id="KW-1133">Transmembrane helix</keyword>
<dbReference type="PROSITE" id="PS50929">
    <property type="entry name" value="ABC_TM1F"/>
    <property type="match status" value="1"/>
</dbReference>
<dbReference type="NCBIfam" id="NF008381">
    <property type="entry name" value="PRK11176.1"/>
    <property type="match status" value="1"/>
</dbReference>
<dbReference type="CDD" id="cd03251">
    <property type="entry name" value="ABCC_MsbA"/>
    <property type="match status" value="1"/>
</dbReference>
<evidence type="ECO:0000256" key="8">
    <source>
        <dbReference type="ARBA" id="ARBA00022989"/>
    </source>
</evidence>
<sequence length="584" mass="64645">MTKYQDRTTWDTFKKLWPFIANYKSGLVVAIIALVINAASDTLMLSMIKPLLDEGFTYDKVDGDFLKMMPVYLVILMLVRGASSFVSTYGLSWVSGNVVMVMRRRMFNHFMKMPVSFFDQESSGALLSRITYDSEQVANATSGALISLVREGASIIGLMTLMFYYSWQLSAILLLIAPVVAWAIGFVSKRFRKISSNMQEAMGSVTSSAEQMLKGHKVVLSFGGQQVEQTRFENVSNRMRQQTMKLVSAQAIANPVIQLIASFALVAVLMLANTESIRSELTAGTFAVVFGAMFGLMRPLKALTNVTSQFQRGMAACNSLFELMEMETEKDNGQHTIERVKGNVTVNDVVFTYPTKDTPALKSVSFELPAGKTLALVGRSGSGKSTIANLLTRFYDIDSGDITIDDVRIQDYTLNNLRDHVAIVSQNVHLFNDTVANNIAYAAEENFTREQIERAAELAYAADFVREMDNGFDTMIGENGVSLSGGQRQRIAIARALLRDAPILILDEATSALDTESERAIQAALDELQKDRTVLVIAHRLSTIENADEILVVDEGEIVERGDHPTLIQKDGAYAQLHRIQFGE</sequence>
<dbReference type="NCBIfam" id="TIGR02203">
    <property type="entry name" value="MsbA_lipidA"/>
    <property type="match status" value="1"/>
</dbReference>
<dbReference type="InterPro" id="IPR039421">
    <property type="entry name" value="Type_1_exporter"/>
</dbReference>
<dbReference type="PANTHER" id="PTHR43394:SF1">
    <property type="entry name" value="ATP-BINDING CASSETTE SUB-FAMILY B MEMBER 10, MITOCHONDRIAL"/>
    <property type="match status" value="1"/>
</dbReference>
<dbReference type="Gene3D" id="1.20.1560.10">
    <property type="entry name" value="ABC transporter type 1, transmembrane domain"/>
    <property type="match status" value="1"/>
</dbReference>
<feature type="transmembrane region" description="Helical" evidence="11">
    <location>
        <begin position="71"/>
        <end position="102"/>
    </location>
</feature>
<feature type="transmembrane region" description="Helical" evidence="11">
    <location>
        <begin position="171"/>
        <end position="188"/>
    </location>
</feature>
<dbReference type="InterPro" id="IPR017871">
    <property type="entry name" value="ABC_transporter-like_CS"/>
</dbReference>
<dbReference type="InterPro" id="IPR003593">
    <property type="entry name" value="AAA+_ATPase"/>
</dbReference>
<dbReference type="InterPro" id="IPR011527">
    <property type="entry name" value="ABC1_TM_dom"/>
</dbReference>